<reference evidence="2" key="2">
    <citation type="journal article" date="2015" name="Data Brief">
        <title>Shoot transcriptome of the giant reed, Arundo donax.</title>
        <authorList>
            <person name="Barrero R.A."/>
            <person name="Guerrero F.D."/>
            <person name="Moolhuijzen P."/>
            <person name="Goolsby J.A."/>
            <person name="Tidwell J."/>
            <person name="Bellgard S.E."/>
            <person name="Bellgard M.I."/>
        </authorList>
    </citation>
    <scope>NUCLEOTIDE SEQUENCE</scope>
    <source>
        <tissue evidence="2">Shoot tissue taken approximately 20 cm above the soil surface</tissue>
    </source>
</reference>
<evidence type="ECO:0000313" key="2">
    <source>
        <dbReference type="EMBL" id="JAD15062.1"/>
    </source>
</evidence>
<keyword evidence="1" id="KW-0732">Signal</keyword>
<dbReference type="PROSITE" id="PS51257">
    <property type="entry name" value="PROKAR_LIPOPROTEIN"/>
    <property type="match status" value="1"/>
</dbReference>
<feature type="signal peptide" evidence="1">
    <location>
        <begin position="1"/>
        <end position="29"/>
    </location>
</feature>
<proteinExistence type="predicted"/>
<feature type="chain" id="PRO_5002043121" evidence="1">
    <location>
        <begin position="30"/>
        <end position="50"/>
    </location>
</feature>
<dbReference type="EMBL" id="GBRH01282833">
    <property type="protein sequence ID" value="JAD15062.1"/>
    <property type="molecule type" value="Transcribed_RNA"/>
</dbReference>
<protein>
    <submittedName>
        <fullName evidence="2">Uncharacterized protein</fullName>
    </submittedName>
</protein>
<sequence>MRQATDGIDHRNAWLILLLLVLACERYSCREGEKEKKRREKREDVALIGA</sequence>
<evidence type="ECO:0000256" key="1">
    <source>
        <dbReference type="SAM" id="SignalP"/>
    </source>
</evidence>
<name>A0A0A8XTM4_ARUDO</name>
<organism evidence="2">
    <name type="scientific">Arundo donax</name>
    <name type="common">Giant reed</name>
    <name type="synonym">Donax arundinaceus</name>
    <dbReference type="NCBI Taxonomy" id="35708"/>
    <lineage>
        <taxon>Eukaryota</taxon>
        <taxon>Viridiplantae</taxon>
        <taxon>Streptophyta</taxon>
        <taxon>Embryophyta</taxon>
        <taxon>Tracheophyta</taxon>
        <taxon>Spermatophyta</taxon>
        <taxon>Magnoliopsida</taxon>
        <taxon>Liliopsida</taxon>
        <taxon>Poales</taxon>
        <taxon>Poaceae</taxon>
        <taxon>PACMAD clade</taxon>
        <taxon>Arundinoideae</taxon>
        <taxon>Arundineae</taxon>
        <taxon>Arundo</taxon>
    </lineage>
</organism>
<reference evidence="2" key="1">
    <citation type="submission" date="2014-09" db="EMBL/GenBank/DDBJ databases">
        <authorList>
            <person name="Magalhaes I.L.F."/>
            <person name="Oliveira U."/>
            <person name="Santos F.R."/>
            <person name="Vidigal T.H.D.A."/>
            <person name="Brescovit A.D."/>
            <person name="Santos A.J."/>
        </authorList>
    </citation>
    <scope>NUCLEOTIDE SEQUENCE</scope>
    <source>
        <tissue evidence="2">Shoot tissue taken approximately 20 cm above the soil surface</tissue>
    </source>
</reference>
<accession>A0A0A8XTM4</accession>
<dbReference type="AlphaFoldDB" id="A0A0A8XTM4"/>